<dbReference type="PANTHER" id="PTHR35811">
    <property type="entry name" value="SLR1870 PROTEIN"/>
    <property type="match status" value="1"/>
</dbReference>
<evidence type="ECO:0000259" key="1">
    <source>
        <dbReference type="PROSITE" id="PS51644"/>
    </source>
</evidence>
<dbReference type="CDD" id="cd10146">
    <property type="entry name" value="LabA_like_C"/>
    <property type="match status" value="1"/>
</dbReference>
<dbReference type="CDD" id="cd11297">
    <property type="entry name" value="PIN_LabA-like_N_1"/>
    <property type="match status" value="1"/>
</dbReference>
<evidence type="ECO:0000313" key="3">
    <source>
        <dbReference type="Proteomes" id="UP000826709"/>
    </source>
</evidence>
<dbReference type="GO" id="GO:0004540">
    <property type="term" value="F:RNA nuclease activity"/>
    <property type="evidence" value="ECO:0007669"/>
    <property type="project" value="InterPro"/>
</dbReference>
<protein>
    <submittedName>
        <fullName evidence="2">NYN domain-containing protein</fullName>
    </submittedName>
</protein>
<keyword evidence="3" id="KW-1185">Reference proteome</keyword>
<proteinExistence type="predicted"/>
<dbReference type="InterPro" id="IPR021139">
    <property type="entry name" value="NYN"/>
</dbReference>
<dbReference type="KEGG" id="mfk:E2N92_02530"/>
<gene>
    <name evidence="2" type="ORF">E2N92_02530</name>
</gene>
<accession>A0A8G1A1I9</accession>
<sequence length="376" mass="43100">MISRCLYAPIHLFPVGMDTKSDSIALFIDFDNIEIGIKREYNRNFSIGPIIKELSERGTVVVRRAYGDWVSYQTYREGLIEHGIELIERTVITNSGKNGADIKIAIDAVDLALKNDFISTFAIVSGDSDFLPLIQKLREYGKYVTVISGDGFTSPFIMKNCDKFISYETIAGIEKPHEQKKKLKDAIELLEKVILSRVDEGRGLHLAAIKNQMLRLDPSFNEKSYGFSNFGTFIRYIGDECLLPIKIHSRDSGDWYLDYFSDDDEMITSEEYQQREPNILEWEVIFETIERCFHEGEGKYTQGWYQYLIAYLTQQRREGKIGLDQSSLRAALHRLVDSGILIRKNPEKSLEKSVFQLSGIYAQKKAAFMDDLSRGP</sequence>
<dbReference type="PROSITE" id="PS51644">
    <property type="entry name" value="HTH_OST"/>
    <property type="match status" value="1"/>
</dbReference>
<dbReference type="InterPro" id="IPR041966">
    <property type="entry name" value="LOTUS-like"/>
</dbReference>
<name>A0A8G1A1I9_9EURY</name>
<dbReference type="Pfam" id="PF01936">
    <property type="entry name" value="NYN"/>
    <property type="match status" value="1"/>
</dbReference>
<dbReference type="Gene3D" id="3.30.420.610">
    <property type="entry name" value="LOTUS domain-like"/>
    <property type="match status" value="1"/>
</dbReference>
<evidence type="ECO:0000313" key="2">
    <source>
        <dbReference type="EMBL" id="QYZ78387.1"/>
    </source>
</evidence>
<dbReference type="PANTHER" id="PTHR35811:SF1">
    <property type="entry name" value="HTH OST-TYPE DOMAIN-CONTAINING PROTEIN"/>
    <property type="match status" value="1"/>
</dbReference>
<dbReference type="Proteomes" id="UP000826709">
    <property type="component" value="Chromosome"/>
</dbReference>
<organism evidence="2 3">
    <name type="scientific">Methanofollis formosanus</name>
    <dbReference type="NCBI Taxonomy" id="299308"/>
    <lineage>
        <taxon>Archaea</taxon>
        <taxon>Methanobacteriati</taxon>
        <taxon>Methanobacteriota</taxon>
        <taxon>Stenosarchaea group</taxon>
        <taxon>Methanomicrobia</taxon>
        <taxon>Methanomicrobiales</taxon>
        <taxon>Methanomicrobiaceae</taxon>
        <taxon>Methanofollis</taxon>
    </lineage>
</organism>
<reference evidence="2" key="1">
    <citation type="journal article" date="2005" name="Int. J. Syst. Evol. Microbiol.">
        <title>Methanofollis formosanus sp. nov., isolated from a fish pond.</title>
        <authorList>
            <person name="Wu S.Y."/>
            <person name="Chen S.C."/>
            <person name="Lai M.C."/>
        </authorList>
    </citation>
    <scope>NUCLEOTIDE SEQUENCE</scope>
    <source>
        <strain evidence="2">ML15</strain>
    </source>
</reference>
<dbReference type="InterPro" id="IPR025605">
    <property type="entry name" value="OST-HTH/LOTUS_dom"/>
</dbReference>
<dbReference type="EMBL" id="CP037968">
    <property type="protein sequence ID" value="QYZ78387.1"/>
    <property type="molecule type" value="Genomic_DNA"/>
</dbReference>
<dbReference type="AlphaFoldDB" id="A0A8G1A1I9"/>
<dbReference type="Gene3D" id="3.40.50.1010">
    <property type="entry name" value="5'-nuclease"/>
    <property type="match status" value="1"/>
</dbReference>
<reference evidence="2" key="2">
    <citation type="submission" date="2019-03" db="EMBL/GenBank/DDBJ databases">
        <authorList>
            <person name="Chen S.-C."/>
            <person name="Wu S.-Y."/>
            <person name="Lai M.-C."/>
        </authorList>
    </citation>
    <scope>NUCLEOTIDE SEQUENCE</scope>
    <source>
        <strain evidence="2">ML15</strain>
    </source>
</reference>
<feature type="domain" description="HTH OST-type" evidence="1">
    <location>
        <begin position="182"/>
        <end position="261"/>
    </location>
</feature>
<dbReference type="Pfam" id="PF12872">
    <property type="entry name" value="OST-HTH"/>
    <property type="match status" value="1"/>
</dbReference>